<sequence length="137" mass="15504">MRNLVSYIALLMALTSWSCTAFDQAYYEKASGIKLPVETEVIESFDNGEYLTVTSLKFDSLSLAGLIKKYNFEKGNQASFPAFIGLNYLKEVKPDLAQERNLYVKSASKGGNSWLYIIDLEQHILWAQIQYPDWSGA</sequence>
<proteinExistence type="predicted"/>
<gene>
    <name evidence="2" type="ORF">J2I46_18955</name>
</gene>
<accession>A0ABS3JKY6</accession>
<dbReference type="EMBL" id="JAFMYW010000006">
    <property type="protein sequence ID" value="MBO0950680.1"/>
    <property type="molecule type" value="Genomic_DNA"/>
</dbReference>
<protein>
    <recommendedName>
        <fullName evidence="4">Lipoprotein</fullName>
    </recommendedName>
</protein>
<dbReference type="RefSeq" id="WP_207330635.1">
    <property type="nucleotide sequence ID" value="NZ_JAFMYW010000006.1"/>
</dbReference>
<evidence type="ECO:0000256" key="1">
    <source>
        <dbReference type="SAM" id="SignalP"/>
    </source>
</evidence>
<organism evidence="2 3">
    <name type="scientific">Fibrella forsythiae</name>
    <dbReference type="NCBI Taxonomy" id="2817061"/>
    <lineage>
        <taxon>Bacteria</taxon>
        <taxon>Pseudomonadati</taxon>
        <taxon>Bacteroidota</taxon>
        <taxon>Cytophagia</taxon>
        <taxon>Cytophagales</taxon>
        <taxon>Spirosomataceae</taxon>
        <taxon>Fibrella</taxon>
    </lineage>
</organism>
<feature type="chain" id="PRO_5046385402" description="Lipoprotein" evidence="1">
    <location>
        <begin position="22"/>
        <end position="137"/>
    </location>
</feature>
<feature type="signal peptide" evidence="1">
    <location>
        <begin position="1"/>
        <end position="21"/>
    </location>
</feature>
<reference evidence="2 3" key="1">
    <citation type="submission" date="2021-03" db="EMBL/GenBank/DDBJ databases">
        <title>Fibrella sp. HMF5405 genome sequencing and assembly.</title>
        <authorList>
            <person name="Kang H."/>
            <person name="Kim H."/>
            <person name="Bae S."/>
            <person name="Joh K."/>
        </authorList>
    </citation>
    <scope>NUCLEOTIDE SEQUENCE [LARGE SCALE GENOMIC DNA]</scope>
    <source>
        <strain evidence="2 3">HMF5405</strain>
    </source>
</reference>
<evidence type="ECO:0000313" key="3">
    <source>
        <dbReference type="Proteomes" id="UP000664628"/>
    </source>
</evidence>
<keyword evidence="3" id="KW-1185">Reference proteome</keyword>
<evidence type="ECO:0000313" key="2">
    <source>
        <dbReference type="EMBL" id="MBO0950680.1"/>
    </source>
</evidence>
<dbReference type="Proteomes" id="UP000664628">
    <property type="component" value="Unassembled WGS sequence"/>
</dbReference>
<name>A0ABS3JKY6_9BACT</name>
<keyword evidence="1" id="KW-0732">Signal</keyword>
<evidence type="ECO:0008006" key="4">
    <source>
        <dbReference type="Google" id="ProtNLM"/>
    </source>
</evidence>
<comment type="caution">
    <text evidence="2">The sequence shown here is derived from an EMBL/GenBank/DDBJ whole genome shotgun (WGS) entry which is preliminary data.</text>
</comment>